<sequence length="96" mass="11158">MMTFIARMKIKPGREEEFVALARRLTAAVHANEPDTLRYEFFKLRDEPLGYAVLEQFTDEAAEEAHRDTPHFHEIAPDLIECLDGGYEREFLDSLD</sequence>
<keyword evidence="3" id="KW-1185">Reference proteome</keyword>
<dbReference type="Gene3D" id="3.30.70.100">
    <property type="match status" value="1"/>
</dbReference>
<dbReference type="PANTHER" id="PTHR33336">
    <property type="entry name" value="QUINOL MONOOXYGENASE YGIN-RELATED"/>
    <property type="match status" value="1"/>
</dbReference>
<protein>
    <submittedName>
        <fullName evidence="2">Quinol monooxygenase</fullName>
        <ecNumber evidence="2">1.-.-.-</ecNumber>
    </submittedName>
</protein>
<dbReference type="InterPro" id="IPR011008">
    <property type="entry name" value="Dimeric_a/b-barrel"/>
</dbReference>
<accession>A0AAW9RET8</accession>
<evidence type="ECO:0000259" key="1">
    <source>
        <dbReference type="PROSITE" id="PS51725"/>
    </source>
</evidence>
<keyword evidence="2" id="KW-0560">Oxidoreductase</keyword>
<dbReference type="AlphaFoldDB" id="A0AAW9RET8"/>
<reference evidence="2 3" key="1">
    <citation type="submission" date="2024-02" db="EMBL/GenBank/DDBJ databases">
        <title>A novel Wenzhouxiangellaceae bacterium, isolated from coastal sediments.</title>
        <authorList>
            <person name="Du Z.-J."/>
            <person name="Ye Y.-Q."/>
            <person name="Zhang X.-Y."/>
        </authorList>
    </citation>
    <scope>NUCLEOTIDE SEQUENCE [LARGE SCALE GENOMIC DNA]</scope>
    <source>
        <strain evidence="2 3">CH-27</strain>
    </source>
</reference>
<dbReference type="InterPro" id="IPR007138">
    <property type="entry name" value="ABM_dom"/>
</dbReference>
<evidence type="ECO:0000313" key="2">
    <source>
        <dbReference type="EMBL" id="MEJ8567360.1"/>
    </source>
</evidence>
<dbReference type="PANTHER" id="PTHR33336:SF15">
    <property type="entry name" value="ABM DOMAIN-CONTAINING PROTEIN"/>
    <property type="match status" value="1"/>
</dbReference>
<keyword evidence="2" id="KW-0503">Monooxygenase</keyword>
<dbReference type="SUPFAM" id="SSF54909">
    <property type="entry name" value="Dimeric alpha+beta barrel"/>
    <property type="match status" value="1"/>
</dbReference>
<comment type="caution">
    <text evidence="2">The sequence shown here is derived from an EMBL/GenBank/DDBJ whole genome shotgun (WGS) entry which is preliminary data.</text>
</comment>
<dbReference type="RefSeq" id="WP_354694685.1">
    <property type="nucleotide sequence ID" value="NZ_JAZHOG010000004.1"/>
</dbReference>
<dbReference type="EC" id="1.-.-.-" evidence="2"/>
<gene>
    <name evidence="2" type="ORF">V3330_06945</name>
</gene>
<feature type="domain" description="ABM" evidence="1">
    <location>
        <begin position="2"/>
        <end position="91"/>
    </location>
</feature>
<organism evidence="2 3">
    <name type="scientific">Elongatibacter sediminis</name>
    <dbReference type="NCBI Taxonomy" id="3119006"/>
    <lineage>
        <taxon>Bacteria</taxon>
        <taxon>Pseudomonadati</taxon>
        <taxon>Pseudomonadota</taxon>
        <taxon>Gammaproteobacteria</taxon>
        <taxon>Chromatiales</taxon>
        <taxon>Wenzhouxiangellaceae</taxon>
        <taxon>Elongatibacter</taxon>
    </lineage>
</organism>
<dbReference type="PROSITE" id="PS51725">
    <property type="entry name" value="ABM"/>
    <property type="match status" value="1"/>
</dbReference>
<name>A0AAW9RET8_9GAMM</name>
<dbReference type="EMBL" id="JAZHOG010000004">
    <property type="protein sequence ID" value="MEJ8567360.1"/>
    <property type="molecule type" value="Genomic_DNA"/>
</dbReference>
<dbReference type="Proteomes" id="UP001359886">
    <property type="component" value="Unassembled WGS sequence"/>
</dbReference>
<evidence type="ECO:0000313" key="3">
    <source>
        <dbReference type="Proteomes" id="UP001359886"/>
    </source>
</evidence>
<dbReference type="Pfam" id="PF03992">
    <property type="entry name" value="ABM"/>
    <property type="match status" value="1"/>
</dbReference>
<dbReference type="GO" id="GO:0004497">
    <property type="term" value="F:monooxygenase activity"/>
    <property type="evidence" value="ECO:0007669"/>
    <property type="project" value="UniProtKB-KW"/>
</dbReference>
<dbReference type="InterPro" id="IPR050744">
    <property type="entry name" value="AI-2_Isomerase_LsrG"/>
</dbReference>
<proteinExistence type="predicted"/>